<reference evidence="1" key="1">
    <citation type="submission" date="2022-11" db="EMBL/GenBank/DDBJ databases">
        <title>beta-Carotene-producing bacterium, Jeongeuplla avenae sp. nov., alleviates the salt stress of Arabidopsis seedlings.</title>
        <authorList>
            <person name="Jiang L."/>
            <person name="Lee J."/>
        </authorList>
    </citation>
    <scope>NUCLEOTIDE SEQUENCE</scope>
    <source>
        <strain evidence="1">DY_R2A_6</strain>
    </source>
</reference>
<evidence type="ECO:0000313" key="1">
    <source>
        <dbReference type="EMBL" id="WAJ30933.1"/>
    </source>
</evidence>
<accession>A0ACD4NVY7</accession>
<keyword evidence="2" id="KW-1185">Reference proteome</keyword>
<sequence>MHNAVFSILFALVTTCVTALASSSLPSKAAEDEQPGMVQPADSDDAEKSGPESELPFRAD</sequence>
<proteinExistence type="predicted"/>
<evidence type="ECO:0000313" key="2">
    <source>
        <dbReference type="Proteomes" id="UP001163223"/>
    </source>
</evidence>
<dbReference type="EMBL" id="CP113520">
    <property type="protein sequence ID" value="WAJ30933.1"/>
    <property type="molecule type" value="Genomic_DNA"/>
</dbReference>
<name>A0ACD4NVY7_9HYPH</name>
<dbReference type="Proteomes" id="UP001163223">
    <property type="component" value="Chromosome"/>
</dbReference>
<gene>
    <name evidence="1" type="ORF">OXU80_12320</name>
</gene>
<protein>
    <submittedName>
        <fullName evidence="1">Uncharacterized protein</fullName>
    </submittedName>
</protein>
<organism evidence="1 2">
    <name type="scientific">Antarcticirhabdus aurantiaca</name>
    <dbReference type="NCBI Taxonomy" id="2606717"/>
    <lineage>
        <taxon>Bacteria</taxon>
        <taxon>Pseudomonadati</taxon>
        <taxon>Pseudomonadota</taxon>
        <taxon>Alphaproteobacteria</taxon>
        <taxon>Hyphomicrobiales</taxon>
        <taxon>Aurantimonadaceae</taxon>
        <taxon>Antarcticirhabdus</taxon>
    </lineage>
</organism>